<feature type="domain" description="URB1 N-terminal" evidence="2">
    <location>
        <begin position="76"/>
        <end position="393"/>
    </location>
</feature>
<dbReference type="Xenbase" id="XB-GENE-5817921">
    <property type="gene designation" value="urb1"/>
</dbReference>
<feature type="region of interest" description="Disordered" evidence="1">
    <location>
        <begin position="1"/>
        <end position="21"/>
    </location>
</feature>
<dbReference type="EMBL" id="BC168562">
    <property type="protein sequence ID" value="AAI68562.1"/>
    <property type="molecule type" value="mRNA"/>
</dbReference>
<dbReference type="GO" id="GO:0005730">
    <property type="term" value="C:nucleolus"/>
    <property type="evidence" value="ECO:0000318"/>
    <property type="project" value="GO_Central"/>
</dbReference>
<reference evidence="5" key="2">
    <citation type="submission" date="2008-08" db="EMBL/GenBank/DDBJ databases">
        <authorList>
            <consortium name="NIH - Xenopus Gene Collection (XGC) project"/>
        </authorList>
    </citation>
    <scope>NUCLEOTIDE SEQUENCE [LARGE SCALE MRNA]</scope>
    <source>
        <tissue evidence="5">Testes</tissue>
    </source>
</reference>
<dbReference type="GO" id="GO:0000466">
    <property type="term" value="P:maturation of 5.8S rRNA from tricistronic rRNA transcript (SSU-rRNA, 5.8S rRNA, LSU-rRNA)"/>
    <property type="evidence" value="ECO:0000318"/>
    <property type="project" value="GO_Central"/>
</dbReference>
<dbReference type="InterPro" id="IPR059018">
    <property type="entry name" value="HEAT_URB1"/>
</dbReference>
<feature type="region of interest" description="Disordered" evidence="1">
    <location>
        <begin position="520"/>
        <end position="542"/>
    </location>
</feature>
<dbReference type="GO" id="GO:0000463">
    <property type="term" value="P:maturation of LSU-rRNA from tricistronic rRNA transcript (SSU-rRNA, 5.8S rRNA, LSU-rRNA)"/>
    <property type="evidence" value="ECO:0000318"/>
    <property type="project" value="GO_Central"/>
</dbReference>
<dbReference type="RefSeq" id="NP_001131087.1">
    <property type="nucleotide sequence ID" value="NM_001137615.1"/>
</dbReference>
<feature type="domain" description="URB1 C-terminal" evidence="3">
    <location>
        <begin position="1670"/>
        <end position="1859"/>
    </location>
</feature>
<dbReference type="OrthoDB" id="72892at2759"/>
<sequence>MGKKRKSSVPNGESGLEEKKAKPMAVEFTGTHFKSLLKEPHTALKGLEQFINLARKLPSTDLYDVVEGYIKISVECVEILKLLEGEKRPESEIMLIFQALEAVLLRTASDLSHLNVAGVNIVKKMINTHMKLIYASVYSEIHRMSRICLNLLSAMVAQGPDCARDVFSHFDFHNKFLPTLLKRRDKQGRPDVRMAYIQFATSFFISGDNPTIIHILELNDFVGEIFATGIKEDRISTINLLLSLLKTKVVQNKAITKTQKVRFFTFTLLNHMASLYRWNGIVDVSTEDIKDIKDPQEAGKVMIRELVHNFLMDLCCSLKHGINFYDPSLGTAGRAGNLVLLRFLVALKTATEDELIGDLVVNILKVCPDLLSRYFKETQYSFVPRVKTAWLDNIKLLKKIYEAQPVISPAFRTTEFVPLPRLLSMLMITTVAPVCNKAMFTQGLNLPNKIVKHTILSLVCSILRRAELNISHCLREDIWQKSEIYTPATMTEFAQKYREALSKLLPDINTVVATWQSLSKGEGAETEGAKGNSTTPEEELPPAFQELPGTKEEHGSDDVQTTLLKASLLQVVCLYQKVVPHLVAQSSFDFSKLLKGIVNEKGVREEVPPVLQYQILQVALVLPANKFSWFKIQETPDASGEKSVFYLLLKMFATCIKPQLKNSIRLLIVKVLRDSGVFEYTWQELDLWLRNLDKVTPDSKEAVIQFLEQVLVKLVSNPYPYTDKAAESVQEASMLQSSLSKQDSDTASIPISHIDDVMDMVDVIVEGSEGLDDEIGVTLDNDLILQTFPFSAAVPVALEIRNKLLATEEDEHDCVLQYLVSVLTDILHSQRDPLALCLLLQNCDKELKSLNKSSSHYSLIESFQKYYSLWIPSPSKEGQYQGHSTPQTDISLQNDVAYSSLLKKTFVDICTPESHTEELLNDAVDSLTIEQLPVAVKHTLLCLQSTVDNFNQFKKNVGASRLRFFLELLNCLLCRAETARVTDQGTAEESQKESELFIDTDPISILESSVNTVLEDILTVTFRHPSLENWFLALERRSVPSHSLNPVGVKQLSSCLNQGVIQLLKSSSPLLQEISSLPLASKYFEAISESILKELKLPSKATNKKSQALEALESLYMYMDTVQLNEIILAILKLPEEFLLVQKIQDKTGKQLSFYGKVLLQLLTESHQRKQPGETLASVVAHVRGVSSLLPSSGGEEMESVLYEALQGHTEFAHVVGVEILTYCLTRMSEISLCIAALLIQHSTTHLLHFEVWCLNPATEKHLKNNSEAYLPLISGYLKCRGNFQFARPSKISSAVLRVLKEAFWSKLLKVALSPDTQDGTDEQILVLSKLMETSDISDLQKCIDRLPEILAQSYSQPKWNLADAVLQAAETAGMEISSWMRALLAACMKCLTATYTANRECEKAKEEAEKAMLLHFKKLLPFVREDVPAEWNGLVKAGLKYRYKDCEFLDALNAAICQWYEPDGPSSQCLVPLPMVHMMLTQHSLFLPTLLRSQEEEGTATSHTQELLVDILRTIVKKCPSVCDGNHFAILLGAYGATLSATDQKILQLLQAYEKNNHSLTEFRLLLWGPAAVEHHKTRKTLGQSLWQQPSMEEILSLLDREKIMKTIFHFPQHRKLIAEGAKEILYEDSGIKDLDKLYDPCFLLPLFSELVRPELMVDCVKFVDTNALGLAMAALSSYDYNMRAAANYVLGSFLSHMEGARFRDKRQLQYLMDIVKNGIRQPNQRLTFLLPLYVAKASQQILKPEEHIYIKMSKFLLSHQYLDMKKVPDFYKLFYSFDFEHKVEREWILELLRDGMRDKYCYELCDNQRIFHVIMAYYNSPLSDETSQNLVLEILQNASHITKAAYQLIRDHSLLTWIIHILEKRYLENKLLANLISLIHNLWLTNLGKRVSSLANEAQDKDGEAKEQKFLPLHLVSEFVSVLVAMTRHIRSNLDFIHITQFFSTFSSVLRYRSKVLEAFKEMGRFAANELLFSSQDALLILHKWSTIEKDLDLQERLSSLAQKHRIKELLSTIKEKYKPQIPHKLRKEVDAGVQSHIEVPQDLSALKATRHHVRSVLIHWEPVFLTSPLRLAKEQVEEGGHAQQAATDDCETQDKSIDSFVSAAACLIAKWILRTESADSPTLENVYTSLQWFQTSILPHGPVVEELLEDRVLRSSLYKLYSTVCNGMGPTNSSPDLLPLFNTVMGQLMNTQKLPADLCHEALKAVLLSPGEEDSMQKAVRNFLLSLYIQDIWLGADNLDMFRSHLNAVAQAVDLDFPTSKEKTPKGKKKKEERQEAIVSFCKDLSRALS</sequence>
<evidence type="ECO:0000256" key="1">
    <source>
        <dbReference type="SAM" id="MobiDB-lite"/>
    </source>
</evidence>
<dbReference type="OMA" id="VVWVWQS"/>
<dbReference type="PANTHER" id="PTHR13500">
    <property type="entry name" value="NUCLEOLAR PRERIBOSOMAL-ASSOCIATED PROTEIN 1"/>
    <property type="match status" value="1"/>
</dbReference>
<keyword evidence="6" id="KW-1185">Reference proteome</keyword>
<evidence type="ECO:0000313" key="6">
    <source>
        <dbReference type="Proteomes" id="UP000008143"/>
    </source>
</evidence>
<evidence type="ECO:0000259" key="3">
    <source>
        <dbReference type="Pfam" id="PF16201"/>
    </source>
</evidence>
<reference evidence="7" key="3">
    <citation type="submission" date="2025-04" db="UniProtKB">
        <authorList>
            <consortium name="RefSeq"/>
        </authorList>
    </citation>
    <scope>IDENTIFICATION</scope>
</reference>
<proteinExistence type="evidence at transcript level"/>
<gene>
    <name evidence="7 8" type="primary">urb1</name>
</gene>
<evidence type="ECO:0000313" key="7">
    <source>
        <dbReference type="RefSeq" id="NP_001131087.1"/>
    </source>
</evidence>
<dbReference type="GeneID" id="100192374"/>
<dbReference type="Pfam" id="PF11707">
    <property type="entry name" value="Npa1"/>
    <property type="match status" value="1"/>
</dbReference>
<feature type="domain" description="URB1 central HEAT repeat" evidence="4">
    <location>
        <begin position="629"/>
        <end position="737"/>
    </location>
</feature>
<evidence type="ECO:0000313" key="5">
    <source>
        <dbReference type="EMBL" id="AAI68562.1"/>
    </source>
</evidence>
<evidence type="ECO:0000313" key="8">
    <source>
        <dbReference type="Xenbase" id="XB-GENE-5817921"/>
    </source>
</evidence>
<accession>B5DE80</accession>
<reference evidence="7" key="1">
    <citation type="journal article" date="2002" name="Dev. Dyn.">
        <title>Genetic and genomic tools for Xenopus research: The NIH Xenopus initiative.</title>
        <authorList>
            <person name="Klein S.L."/>
            <person name="Strausberg R.L."/>
            <person name="Wagner L."/>
            <person name="Pontius J."/>
            <person name="Clifton S.W."/>
            <person name="Richardson P."/>
        </authorList>
    </citation>
    <scope>NUCLEOTIDE SEQUENCE</scope>
</reference>
<dbReference type="InterPro" id="IPR039844">
    <property type="entry name" value="URB1"/>
</dbReference>
<evidence type="ECO:0000259" key="2">
    <source>
        <dbReference type="Pfam" id="PF11707"/>
    </source>
</evidence>
<organism evidence="5">
    <name type="scientific">Xenopus tropicalis</name>
    <name type="common">Western clawed frog</name>
    <name type="synonym">Silurana tropicalis</name>
    <dbReference type="NCBI Taxonomy" id="8364"/>
    <lineage>
        <taxon>Eukaryota</taxon>
        <taxon>Metazoa</taxon>
        <taxon>Chordata</taxon>
        <taxon>Craniata</taxon>
        <taxon>Vertebrata</taxon>
        <taxon>Euteleostomi</taxon>
        <taxon>Amphibia</taxon>
        <taxon>Batrachia</taxon>
        <taxon>Anura</taxon>
        <taxon>Pipoidea</taxon>
        <taxon>Pipidae</taxon>
        <taxon>Xenopodinae</taxon>
        <taxon>Xenopus</taxon>
        <taxon>Silurana</taxon>
    </lineage>
</organism>
<dbReference type="InterPro" id="IPR021714">
    <property type="entry name" value="URB1_N"/>
</dbReference>
<protein>
    <submittedName>
        <fullName evidence="7">Nucleolar pre-ribosomal-associated protein 1</fullName>
    </submittedName>
</protein>
<dbReference type="KEGG" id="xtr:100192374"/>
<dbReference type="CTD" id="9875"/>
<dbReference type="PANTHER" id="PTHR13500:SF0">
    <property type="entry name" value="NUCLEOLAR PRE-RIBOSOMAL-ASSOCIATED PROTEIN 1"/>
    <property type="match status" value="1"/>
</dbReference>
<dbReference type="Pfam" id="PF16201">
    <property type="entry name" value="NopRA1"/>
    <property type="match status" value="1"/>
</dbReference>
<name>B5DE80_XENTR</name>
<evidence type="ECO:0000259" key="4">
    <source>
        <dbReference type="Pfam" id="PF26140"/>
    </source>
</evidence>
<dbReference type="Pfam" id="PF26140">
    <property type="entry name" value="HEAT_URB1"/>
    <property type="match status" value="1"/>
</dbReference>
<dbReference type="Proteomes" id="UP000008143">
    <property type="component" value="Chromosome 2"/>
</dbReference>
<dbReference type="AGR" id="Xenbase:XB-GENE-5817921"/>
<dbReference type="InterPro" id="IPR032436">
    <property type="entry name" value="URB1_C"/>
</dbReference>